<dbReference type="InterPro" id="IPR052350">
    <property type="entry name" value="Metallo-dep_Lactonases"/>
</dbReference>
<comment type="caution">
    <text evidence="3">The sequence shown here is derived from an EMBL/GenBank/DDBJ whole genome shotgun (WGS) entry which is preliminary data.</text>
</comment>
<evidence type="ECO:0000256" key="1">
    <source>
        <dbReference type="ARBA" id="ARBA00038310"/>
    </source>
</evidence>
<dbReference type="OrthoDB" id="7183088at2"/>
<sequence length="357" mass="39390">MPAVGDAKREYPGLIDRKDAALKAWLEKRPREAALEPDLPIIDPHHHFWDTPQRGHYFLPELLADIGGGHNIVSTVFLECQAMYRKHGPAEMAPVGEVEFVNGIAAMSASGNYGPCRVAEGIVGYADLRIGARVRDVLEAEIAVAGGRFRGIRQGVAWDEHDSISRHASRKVPLHLVRDKTFREGFAQLAKLGLSFESWQYHPQLSDAVDLTRAFPDTTIILDHVGGVLGVGPYAGRRQEILQSWAKDIRAMAECPNVAVKLGGLGMTSFGFDFHERDVPPSSEELAAAWRPYIETCIEAFGVNRCMFESNFPPDKQSCGYTELWNAFKRITANASAAEKTALYSGTAARVYRLTAP</sequence>
<evidence type="ECO:0000313" key="3">
    <source>
        <dbReference type="EMBL" id="PPQ29531.1"/>
    </source>
</evidence>
<gene>
    <name evidence="3" type="ORF">CCS01_21290</name>
</gene>
<dbReference type="EMBL" id="NHRY01000225">
    <property type="protein sequence ID" value="PPQ29531.1"/>
    <property type="molecule type" value="Genomic_DNA"/>
</dbReference>
<dbReference type="PANTHER" id="PTHR43569:SF1">
    <property type="entry name" value="BLL3371 PROTEIN"/>
    <property type="match status" value="1"/>
</dbReference>
<dbReference type="InterPro" id="IPR032466">
    <property type="entry name" value="Metal_Hydrolase"/>
</dbReference>
<keyword evidence="3" id="KW-0378">Hydrolase</keyword>
<accession>A0A2S6N4I2</accession>
<dbReference type="GO" id="GO:0016787">
    <property type="term" value="F:hydrolase activity"/>
    <property type="evidence" value="ECO:0007669"/>
    <property type="project" value="UniProtKB-KW"/>
</dbReference>
<dbReference type="RefSeq" id="WP_104520836.1">
    <property type="nucleotide sequence ID" value="NZ_NHRY01000225.1"/>
</dbReference>
<comment type="similarity">
    <text evidence="1">Belongs to the metallo-dependent hydrolases superfamily.</text>
</comment>
<organism evidence="3 4">
    <name type="scientific">Rhodopila globiformis</name>
    <name type="common">Rhodopseudomonas globiformis</name>
    <dbReference type="NCBI Taxonomy" id="1071"/>
    <lineage>
        <taxon>Bacteria</taxon>
        <taxon>Pseudomonadati</taxon>
        <taxon>Pseudomonadota</taxon>
        <taxon>Alphaproteobacteria</taxon>
        <taxon>Acetobacterales</taxon>
        <taxon>Acetobacteraceae</taxon>
        <taxon>Rhodopila</taxon>
    </lineage>
</organism>
<proteinExistence type="inferred from homology"/>
<dbReference type="Proteomes" id="UP000239724">
    <property type="component" value="Unassembled WGS sequence"/>
</dbReference>
<feature type="domain" description="Amidohydrolase-related" evidence="2">
    <location>
        <begin position="42"/>
        <end position="354"/>
    </location>
</feature>
<evidence type="ECO:0000313" key="4">
    <source>
        <dbReference type="Proteomes" id="UP000239724"/>
    </source>
</evidence>
<protein>
    <submittedName>
        <fullName evidence="3">Amidohydrolase</fullName>
    </submittedName>
</protein>
<keyword evidence="4" id="KW-1185">Reference proteome</keyword>
<evidence type="ECO:0000259" key="2">
    <source>
        <dbReference type="Pfam" id="PF04909"/>
    </source>
</evidence>
<name>A0A2S6N4I2_RHOGL</name>
<dbReference type="Gene3D" id="3.20.20.140">
    <property type="entry name" value="Metal-dependent hydrolases"/>
    <property type="match status" value="1"/>
</dbReference>
<dbReference type="InterPro" id="IPR006680">
    <property type="entry name" value="Amidohydro-rel"/>
</dbReference>
<dbReference type="SUPFAM" id="SSF51556">
    <property type="entry name" value="Metallo-dependent hydrolases"/>
    <property type="match status" value="1"/>
</dbReference>
<reference evidence="3 4" key="1">
    <citation type="journal article" date="2018" name="Arch. Microbiol.">
        <title>New insights into the metabolic potential of the phototrophic purple bacterium Rhodopila globiformis DSM 161(T) from its draft genome sequence and evidence for a vanadium-dependent nitrogenase.</title>
        <authorList>
            <person name="Imhoff J.F."/>
            <person name="Rahn T."/>
            <person name="Kunzel S."/>
            <person name="Neulinger S.C."/>
        </authorList>
    </citation>
    <scope>NUCLEOTIDE SEQUENCE [LARGE SCALE GENOMIC DNA]</scope>
    <source>
        <strain evidence="3 4">DSM 161</strain>
    </source>
</reference>
<dbReference type="PANTHER" id="PTHR43569">
    <property type="entry name" value="AMIDOHYDROLASE"/>
    <property type="match status" value="1"/>
</dbReference>
<dbReference type="Pfam" id="PF04909">
    <property type="entry name" value="Amidohydro_2"/>
    <property type="match status" value="1"/>
</dbReference>
<dbReference type="AlphaFoldDB" id="A0A2S6N4I2"/>